<feature type="compositionally biased region" description="Low complexity" evidence="1">
    <location>
        <begin position="111"/>
        <end position="120"/>
    </location>
</feature>
<reference evidence="3 4" key="1">
    <citation type="submission" date="2020-06" db="EMBL/GenBank/DDBJ databases">
        <title>Schlegella sp. ID0723 isolated from air conditioner.</title>
        <authorList>
            <person name="Kim D.Y."/>
            <person name="Kim D.-U."/>
        </authorList>
    </citation>
    <scope>NUCLEOTIDE SEQUENCE [LARGE SCALE GENOMIC DNA]</scope>
    <source>
        <strain evidence="3 4">ID0723</strain>
    </source>
</reference>
<accession>A0A7Y6TWS6</accession>
<keyword evidence="4" id="KW-1185">Reference proteome</keyword>
<feature type="region of interest" description="Disordered" evidence="1">
    <location>
        <begin position="80"/>
        <end position="130"/>
    </location>
</feature>
<evidence type="ECO:0000256" key="2">
    <source>
        <dbReference type="SAM" id="SignalP"/>
    </source>
</evidence>
<comment type="caution">
    <text evidence="3">The sequence shown here is derived from an EMBL/GenBank/DDBJ whole genome shotgun (WGS) entry which is preliminary data.</text>
</comment>
<sequence length="130" mass="13724">MSRFASSLVLASLLLLAGCEMLGIESPEKVAAAREADGKAIGGACRHAARAIEDCYALNKKADRAAIFAGWRDMNDYMRENKIEPVPPQIAGKPAPTAPRVAEDEAESEPAPKAKVAGAKPPRDGKHEGS</sequence>
<evidence type="ECO:0000313" key="4">
    <source>
        <dbReference type="Proteomes" id="UP000529637"/>
    </source>
</evidence>
<evidence type="ECO:0000313" key="3">
    <source>
        <dbReference type="EMBL" id="NUZ06439.1"/>
    </source>
</evidence>
<keyword evidence="2" id="KW-0732">Signal</keyword>
<dbReference type="EMBL" id="JABWMJ010000005">
    <property type="protein sequence ID" value="NUZ06439.1"/>
    <property type="molecule type" value="Genomic_DNA"/>
</dbReference>
<feature type="compositionally biased region" description="Basic and acidic residues" evidence="1">
    <location>
        <begin position="121"/>
        <end position="130"/>
    </location>
</feature>
<evidence type="ECO:0000256" key="1">
    <source>
        <dbReference type="SAM" id="MobiDB-lite"/>
    </source>
</evidence>
<feature type="chain" id="PRO_5031516994" description="Lipoprotein" evidence="2">
    <location>
        <begin position="18"/>
        <end position="130"/>
    </location>
</feature>
<protein>
    <recommendedName>
        <fullName evidence="5">Lipoprotein</fullName>
    </recommendedName>
</protein>
<name>A0A7Y6TWS6_9BURK</name>
<feature type="signal peptide" evidence="2">
    <location>
        <begin position="1"/>
        <end position="17"/>
    </location>
</feature>
<dbReference type="RefSeq" id="WP_176069298.1">
    <property type="nucleotide sequence ID" value="NZ_JABWMJ010000005.1"/>
</dbReference>
<evidence type="ECO:0008006" key="5">
    <source>
        <dbReference type="Google" id="ProtNLM"/>
    </source>
</evidence>
<dbReference type="Proteomes" id="UP000529637">
    <property type="component" value="Unassembled WGS sequence"/>
</dbReference>
<dbReference type="PROSITE" id="PS51257">
    <property type="entry name" value="PROKAR_LIPOPROTEIN"/>
    <property type="match status" value="1"/>
</dbReference>
<proteinExistence type="predicted"/>
<organism evidence="3 4">
    <name type="scientific">Piscinibacter koreensis</name>
    <dbReference type="NCBI Taxonomy" id="2742824"/>
    <lineage>
        <taxon>Bacteria</taxon>
        <taxon>Pseudomonadati</taxon>
        <taxon>Pseudomonadota</taxon>
        <taxon>Betaproteobacteria</taxon>
        <taxon>Burkholderiales</taxon>
        <taxon>Sphaerotilaceae</taxon>
        <taxon>Piscinibacter</taxon>
    </lineage>
</organism>
<dbReference type="AlphaFoldDB" id="A0A7Y6TWS6"/>
<gene>
    <name evidence="3" type="ORF">HQN59_11775</name>
</gene>